<dbReference type="SUPFAM" id="SSF82693">
    <property type="entry name" value="Multidrug efflux transporter AcrB pore domain, PN1, PN2, PC1 and PC2 subdomains"/>
    <property type="match status" value="3"/>
</dbReference>
<evidence type="ECO:0000256" key="7">
    <source>
        <dbReference type="SAM" id="Phobius"/>
    </source>
</evidence>
<keyword evidence="2" id="KW-1003">Cell membrane</keyword>
<protein>
    <submittedName>
        <fullName evidence="8">Efflux RND transporter permease subunit</fullName>
    </submittedName>
</protein>
<dbReference type="PRINTS" id="PR00702">
    <property type="entry name" value="ACRIFLAVINRP"/>
</dbReference>
<organism evidence="8 9">
    <name type="scientific">Celerinatantimonas yamalensis</name>
    <dbReference type="NCBI Taxonomy" id="559956"/>
    <lineage>
        <taxon>Bacteria</taxon>
        <taxon>Pseudomonadati</taxon>
        <taxon>Pseudomonadota</taxon>
        <taxon>Gammaproteobacteria</taxon>
        <taxon>Celerinatantimonadaceae</taxon>
        <taxon>Celerinatantimonas</taxon>
    </lineage>
</organism>
<keyword evidence="5 7" id="KW-1133">Transmembrane helix</keyword>
<evidence type="ECO:0000256" key="6">
    <source>
        <dbReference type="ARBA" id="ARBA00023136"/>
    </source>
</evidence>
<proteinExistence type="predicted"/>
<feature type="transmembrane region" description="Helical" evidence="7">
    <location>
        <begin position="986"/>
        <end position="1012"/>
    </location>
</feature>
<dbReference type="InterPro" id="IPR027463">
    <property type="entry name" value="AcrB_DN_DC_subdom"/>
</dbReference>
<dbReference type="Gene3D" id="3.30.2090.10">
    <property type="entry name" value="Multidrug efflux transporter AcrB TolC docking domain, DN and DC subdomains"/>
    <property type="match status" value="2"/>
</dbReference>
<reference evidence="8 9" key="1">
    <citation type="journal article" date="2013" name="Int. J. Syst. Evol. Microbiol.">
        <title>Celerinatantimonas yamalensis sp. nov., a cold-adapted diazotrophic bacterium from a cold permafrost brine.</title>
        <authorList>
            <person name="Shcherbakova V."/>
            <person name="Chuvilskaya N."/>
            <person name="Rivkina E."/>
            <person name="Demidov N."/>
            <person name="Uchaeva V."/>
            <person name="Suetin S."/>
            <person name="Suzina N."/>
            <person name="Gilichinsky D."/>
        </authorList>
    </citation>
    <scope>NUCLEOTIDE SEQUENCE [LARGE SCALE GENOMIC DNA]</scope>
    <source>
        <strain evidence="8 9">C7</strain>
    </source>
</reference>
<evidence type="ECO:0000313" key="9">
    <source>
        <dbReference type="Proteomes" id="UP001629953"/>
    </source>
</evidence>
<dbReference type="PANTHER" id="PTHR32063:SF34">
    <property type="entry name" value="MULTIDRUG RESISTANCE PROTEIN MDTC"/>
    <property type="match status" value="1"/>
</dbReference>
<keyword evidence="3" id="KW-0997">Cell inner membrane</keyword>
<comment type="caution">
    <text evidence="8">The sequence shown here is derived from an EMBL/GenBank/DDBJ whole genome shotgun (WGS) entry which is preliminary data.</text>
</comment>
<keyword evidence="4 7" id="KW-0812">Transmembrane</keyword>
<dbReference type="InterPro" id="IPR001036">
    <property type="entry name" value="Acrflvin-R"/>
</dbReference>
<evidence type="ECO:0000313" key="8">
    <source>
        <dbReference type="EMBL" id="MFM2486137.1"/>
    </source>
</evidence>
<feature type="transmembrane region" description="Helical" evidence="7">
    <location>
        <begin position="529"/>
        <end position="548"/>
    </location>
</feature>
<feature type="transmembrane region" description="Helical" evidence="7">
    <location>
        <begin position="957"/>
        <end position="974"/>
    </location>
</feature>
<keyword evidence="1" id="KW-0813">Transport</keyword>
<name>A0ABW9G8W1_9GAMM</name>
<dbReference type="SUPFAM" id="SSF82866">
    <property type="entry name" value="Multidrug efflux transporter AcrB transmembrane domain"/>
    <property type="match status" value="2"/>
</dbReference>
<dbReference type="Gene3D" id="3.30.70.1430">
    <property type="entry name" value="Multidrug efflux transporter AcrB pore domain"/>
    <property type="match status" value="2"/>
</dbReference>
<feature type="transmembrane region" description="Helical" evidence="7">
    <location>
        <begin position="12"/>
        <end position="32"/>
    </location>
</feature>
<evidence type="ECO:0000256" key="4">
    <source>
        <dbReference type="ARBA" id="ARBA00022692"/>
    </source>
</evidence>
<dbReference type="Gene3D" id="3.30.70.1320">
    <property type="entry name" value="Multidrug efflux transporter AcrB pore domain like"/>
    <property type="match status" value="1"/>
</dbReference>
<feature type="transmembrane region" description="Helical" evidence="7">
    <location>
        <begin position="337"/>
        <end position="353"/>
    </location>
</feature>
<feature type="transmembrane region" description="Helical" evidence="7">
    <location>
        <begin position="431"/>
        <end position="457"/>
    </location>
</feature>
<evidence type="ECO:0000256" key="2">
    <source>
        <dbReference type="ARBA" id="ARBA00022475"/>
    </source>
</evidence>
<dbReference type="EMBL" id="JBEQCT010000007">
    <property type="protein sequence ID" value="MFM2486137.1"/>
    <property type="molecule type" value="Genomic_DNA"/>
</dbReference>
<dbReference type="PANTHER" id="PTHR32063">
    <property type="match status" value="1"/>
</dbReference>
<dbReference type="SUPFAM" id="SSF82714">
    <property type="entry name" value="Multidrug efflux transporter AcrB TolC docking domain, DN and DC subdomains"/>
    <property type="match status" value="2"/>
</dbReference>
<keyword evidence="6 7" id="KW-0472">Membrane</keyword>
<accession>A0ABW9G8W1</accession>
<keyword evidence="9" id="KW-1185">Reference proteome</keyword>
<dbReference type="Gene3D" id="1.20.1640.10">
    <property type="entry name" value="Multidrug efflux transporter AcrB transmembrane domain"/>
    <property type="match status" value="2"/>
</dbReference>
<evidence type="ECO:0000256" key="5">
    <source>
        <dbReference type="ARBA" id="ARBA00022989"/>
    </source>
</evidence>
<feature type="transmembrane region" description="Helical" evidence="7">
    <location>
        <begin position="360"/>
        <end position="381"/>
    </location>
</feature>
<dbReference type="Gene3D" id="3.30.70.1440">
    <property type="entry name" value="Multidrug efflux transporter AcrB pore domain"/>
    <property type="match status" value="1"/>
</dbReference>
<dbReference type="Proteomes" id="UP001629953">
    <property type="component" value="Unassembled WGS sequence"/>
</dbReference>
<feature type="transmembrane region" description="Helical" evidence="7">
    <location>
        <begin position="905"/>
        <end position="921"/>
    </location>
</feature>
<evidence type="ECO:0000256" key="1">
    <source>
        <dbReference type="ARBA" id="ARBA00022448"/>
    </source>
</evidence>
<gene>
    <name evidence="8" type="ORF">ABUE30_13880</name>
</gene>
<evidence type="ECO:0000256" key="3">
    <source>
        <dbReference type="ARBA" id="ARBA00022519"/>
    </source>
</evidence>
<dbReference type="RefSeq" id="WP_408624419.1">
    <property type="nucleotide sequence ID" value="NZ_JBEQCT010000007.1"/>
</dbReference>
<feature type="transmembrane region" description="Helical" evidence="7">
    <location>
        <begin position="856"/>
        <end position="875"/>
    </location>
</feature>
<dbReference type="Pfam" id="PF00873">
    <property type="entry name" value="ACR_tran"/>
    <property type="match status" value="1"/>
</dbReference>
<feature type="transmembrane region" description="Helical" evidence="7">
    <location>
        <begin position="463"/>
        <end position="486"/>
    </location>
</feature>
<sequence length="1035" mass="112597">MNISRPFIMRPVTTWLLSLSLMLLGGIGFQLLPVAPLPNVSFPVIIVRASLAGASPETMAATVATPLERAFGQIAGVNEMTSRSSKGSTQVVLQFDINRDINGAARDVQAAINASRSMLPSSMRTLPTYFKANPAAAPVLMLSLTSKSASPGAMYDLASSQLEQRIAQVKGVGEVSLFGASLPAVRIDLHPQALTHYGISLETVRKAIISATNITPQGVIQSQNYAWIIDSNGQLTNANDYRSLIITYKDGAAIHLSDVAHIYDSVQNRFNVAYYNNQPAINIGISLSAGANMLSTIDAIKAKLPVFRQLLPSDIQLHTALDRSPTIRASLHETERTLMIAVSLVIAVVFVFLRNGRALFIPAVALPLSLVGTFAVMYLLGYSLDNLSLMALIVATGFVVDDAIVVLENISRYLEEGYGPVRASLSGSKEVGFTVLSMTLSLVAVFIPLLLMGGIIGRLFREFAVTLTVSLLISMLISLTLTPMLCSRMLRRQSPKSAPRFYQWIERGFNHLQSGYQRSLRFVLRHRRLTILSLLLTIFFNGYLFTIVQKGFFPAQDTGIIWGGLSADQNTSFAQMVPRLRQYTALIRSDPAVASVLSSVSSSGHGGSNSGRFYIRLKALDQRQASAAQVANRLYVKAKKMAGGNLFLMAASDLRFGGRQSDGSYQLSLQSDSLTQLRIWAPKVRKALAQLPQLSGVNSNQQDGGQQVKLVIDRSAAKRLGVSVEDIDALLNNAFSQRQIANIYQPLNQYSVVMGLTRDYTDNSDVLKYLQIVNNSGKVIPLSDFVTIKGSNAPLEVNHQGHAATVTIAFNTADGVVLQQAQQTIKQAIAKLQLPSSVVVNYAGNAMLSNQFVSNIPWLILAALATVYIVLGMLYESYIHPLTILSTLPSAGVGALLLMEWTNTPLTVVALIGILLLIGVVKKNAIMMIDFALNVQRTQNKTPEEAIYLACSKRFRPILMTSLAAFFGALPLALDYGGDADLRRPLGIAICGGLVVSQLLTLFTTPVVYLYMDKLSRLTRGLWRRMMSKKPATDE</sequence>